<dbReference type="STRING" id="405671.SAMN05421827_1057"/>
<dbReference type="AlphaFoldDB" id="A0A1G7T323"/>
<evidence type="ECO:0000256" key="7">
    <source>
        <dbReference type="PROSITE-ProRule" id="PRU01360"/>
    </source>
</evidence>
<proteinExistence type="inferred from homology"/>
<dbReference type="GO" id="GO:0009279">
    <property type="term" value="C:cell outer membrane"/>
    <property type="evidence" value="ECO:0007669"/>
    <property type="project" value="UniProtKB-SubCell"/>
</dbReference>
<keyword evidence="3 7" id="KW-1134">Transmembrane beta strand</keyword>
<evidence type="ECO:0000259" key="9">
    <source>
        <dbReference type="SMART" id="SM00965"/>
    </source>
</evidence>
<comment type="similarity">
    <text evidence="7">Belongs to the TonB-dependent receptor family.</text>
</comment>
<feature type="transmembrane region" description="Helical" evidence="8">
    <location>
        <begin position="33"/>
        <end position="50"/>
    </location>
</feature>
<dbReference type="SMART" id="SM00965">
    <property type="entry name" value="STN"/>
    <property type="match status" value="1"/>
</dbReference>
<evidence type="ECO:0000256" key="2">
    <source>
        <dbReference type="ARBA" id="ARBA00022448"/>
    </source>
</evidence>
<sequence>MNFYTQSNHPDALKAEGFITNYFNLTFIRTMKLFVVVMTVLCLQVSASAFSQNISMNQKNVPLVRVLKEIKRQSGYFFLYDSDLIEKLAKPVTVDLKNAEIKEVLTQVLRSQPFSWEIIENTILIMPIAKSNNAKAIDVTGKIVDENGNPMPGASVKVKGQPAISVTDSNGNFIIRNVDENAVLVISYIGYTDREVAAKSQLGTLKLSLSAGTLNDVVVTGYTSYKKTQSAAASSLVTSDKINQVPGLTLDQILQGRVPGMSVISTSGQPGTSASVVIRGIATINGVRGPLIILDGVPIEAGYFQTINPDDIESATVLKDASATALYGSRGANGVIVYTTKKGKAGGVSVSYNSQYGFSNLSRPNFVMMNTNERLQFEEEIGLTGVNIGPGWTYSPKNPSYAAGTAASRGRADFILDSLRQINTDWRDIFFRKGKFQEQQVSISGGNDKLRFYNSLNYYSQEGVAVNTGLNRYALRSNLDFNDDKFSGAVNVSLGYSQSTFIDGEGATTAGTPMSAVYYALPYEKPYASDGTLVHPGISNLPKYNILDQREGTLALERLLNSSNKTDQFKAIVGGSFAYQILPSLKATTRFGIDYRNSSDENYVNPNSYYGSRSVANTLGGKGRLDEISRRNFGIVSTSGLTFAKTFDSKHDVEFSALYEYIYNDYKFFGYRGFGIDDRLPETPAGITVSTVFLPSLSGSKTRNAIASFMGIGRYTYDRKYTLTGSYRYDGSTTVVEKNKWHGFYSVGANWNAKQEDYLKNLEIISDLSVRASYGTAASPFGGNFDYQQAYGNTTYGGNVGIRATAAGNIDYDWEYVSTFNAGFDLGLFKSSRLRLSADFYNKITSNMFINQPPSAVAGYATLPLSSGKMRNRGVEFDISGDVIKTRDFIWTVGANAGYNKNMILRVSDVTDNFPDGDSRIIKVGLPYGTYFAPDWAGVNPQTGEAQYYNLDGSITTLYNANTQSTTNSGSMYPTFTGGFTTSLSYKGITASALFSFVSNVMRWNNEDFYNENRTYRTSNQSVRMLYNRWQNPGDTGDDAILQRFDIPRNFTSKDIQDASYLRLRNVTIGYTLPKSILEKTKIIKGVKVFVQGQNLFTWTSWRGLDPENNDVFGRFQYPNTRTYTAGINVNF</sequence>
<dbReference type="InterPro" id="IPR008969">
    <property type="entry name" value="CarboxyPept-like_regulatory"/>
</dbReference>
<feature type="domain" description="Secretin/TonB short N-terminal" evidence="9">
    <location>
        <begin position="76"/>
        <end position="128"/>
    </location>
</feature>
<organism evidence="10 11">
    <name type="scientific">Pedobacter terrae</name>
    <dbReference type="NCBI Taxonomy" id="405671"/>
    <lineage>
        <taxon>Bacteria</taxon>
        <taxon>Pseudomonadati</taxon>
        <taxon>Bacteroidota</taxon>
        <taxon>Sphingobacteriia</taxon>
        <taxon>Sphingobacteriales</taxon>
        <taxon>Sphingobacteriaceae</taxon>
        <taxon>Pedobacter</taxon>
    </lineage>
</organism>
<keyword evidence="4 7" id="KW-0812">Transmembrane</keyword>
<evidence type="ECO:0000313" key="10">
    <source>
        <dbReference type="EMBL" id="SDG28990.1"/>
    </source>
</evidence>
<dbReference type="InterPro" id="IPR011662">
    <property type="entry name" value="Secretin/TonB_short_N"/>
</dbReference>
<dbReference type="SUPFAM" id="SSF56935">
    <property type="entry name" value="Porins"/>
    <property type="match status" value="1"/>
</dbReference>
<dbReference type="EMBL" id="FNCH01000005">
    <property type="protein sequence ID" value="SDG28990.1"/>
    <property type="molecule type" value="Genomic_DNA"/>
</dbReference>
<dbReference type="InterPro" id="IPR023997">
    <property type="entry name" value="TonB-dep_OMP_SusC/RagA_CS"/>
</dbReference>
<comment type="subcellular location">
    <subcellularLocation>
        <location evidence="1 7">Cell outer membrane</location>
        <topology evidence="1 7">Multi-pass membrane protein</topology>
    </subcellularLocation>
</comment>
<evidence type="ECO:0000256" key="5">
    <source>
        <dbReference type="ARBA" id="ARBA00023136"/>
    </source>
</evidence>
<gene>
    <name evidence="10" type="ORF">SAMN05421827_1057</name>
</gene>
<keyword evidence="8" id="KW-1133">Transmembrane helix</keyword>
<dbReference type="SUPFAM" id="SSF49464">
    <property type="entry name" value="Carboxypeptidase regulatory domain-like"/>
    <property type="match status" value="1"/>
</dbReference>
<dbReference type="RefSeq" id="WP_244155616.1">
    <property type="nucleotide sequence ID" value="NZ_FNCH01000005.1"/>
</dbReference>
<dbReference type="InterPro" id="IPR039426">
    <property type="entry name" value="TonB-dep_rcpt-like"/>
</dbReference>
<dbReference type="Pfam" id="PF13715">
    <property type="entry name" value="CarbopepD_reg_2"/>
    <property type="match status" value="1"/>
</dbReference>
<evidence type="ECO:0000256" key="3">
    <source>
        <dbReference type="ARBA" id="ARBA00022452"/>
    </source>
</evidence>
<dbReference type="InterPro" id="IPR036942">
    <property type="entry name" value="Beta-barrel_TonB_sf"/>
</dbReference>
<keyword evidence="6 7" id="KW-0998">Cell outer membrane</keyword>
<evidence type="ECO:0000256" key="4">
    <source>
        <dbReference type="ARBA" id="ARBA00022692"/>
    </source>
</evidence>
<keyword evidence="2 7" id="KW-0813">Transport</keyword>
<dbReference type="Pfam" id="PF07715">
    <property type="entry name" value="Plug"/>
    <property type="match status" value="1"/>
</dbReference>
<keyword evidence="11" id="KW-1185">Reference proteome</keyword>
<reference evidence="11" key="1">
    <citation type="submission" date="2016-10" db="EMBL/GenBank/DDBJ databases">
        <authorList>
            <person name="Varghese N."/>
            <person name="Submissions S."/>
        </authorList>
    </citation>
    <scope>NUCLEOTIDE SEQUENCE [LARGE SCALE GENOMIC DNA]</scope>
    <source>
        <strain evidence="11">DSM 17933</strain>
    </source>
</reference>
<name>A0A1G7T323_9SPHI</name>
<dbReference type="PROSITE" id="PS52016">
    <property type="entry name" value="TONB_DEPENDENT_REC_3"/>
    <property type="match status" value="1"/>
</dbReference>
<dbReference type="NCBIfam" id="TIGR04057">
    <property type="entry name" value="SusC_RagA_signa"/>
    <property type="match status" value="1"/>
</dbReference>
<dbReference type="InterPro" id="IPR012910">
    <property type="entry name" value="Plug_dom"/>
</dbReference>
<dbReference type="Proteomes" id="UP000199643">
    <property type="component" value="Unassembled WGS sequence"/>
</dbReference>
<dbReference type="Gene3D" id="2.40.170.20">
    <property type="entry name" value="TonB-dependent receptor, beta-barrel domain"/>
    <property type="match status" value="1"/>
</dbReference>
<dbReference type="InterPro" id="IPR023996">
    <property type="entry name" value="TonB-dep_OMP_SusC/RagA"/>
</dbReference>
<evidence type="ECO:0000313" key="11">
    <source>
        <dbReference type="Proteomes" id="UP000199643"/>
    </source>
</evidence>
<evidence type="ECO:0000256" key="8">
    <source>
        <dbReference type="SAM" id="Phobius"/>
    </source>
</evidence>
<evidence type="ECO:0000256" key="1">
    <source>
        <dbReference type="ARBA" id="ARBA00004571"/>
    </source>
</evidence>
<dbReference type="Gene3D" id="2.60.40.1120">
    <property type="entry name" value="Carboxypeptidase-like, regulatory domain"/>
    <property type="match status" value="1"/>
</dbReference>
<dbReference type="NCBIfam" id="TIGR04056">
    <property type="entry name" value="OMP_RagA_SusC"/>
    <property type="match status" value="1"/>
</dbReference>
<dbReference type="Gene3D" id="2.170.130.10">
    <property type="entry name" value="TonB-dependent receptor, plug domain"/>
    <property type="match status" value="1"/>
</dbReference>
<accession>A0A1G7T323</accession>
<evidence type="ECO:0000256" key="6">
    <source>
        <dbReference type="ARBA" id="ARBA00023237"/>
    </source>
</evidence>
<dbReference type="Pfam" id="PF07660">
    <property type="entry name" value="STN"/>
    <property type="match status" value="1"/>
</dbReference>
<protein>
    <submittedName>
        <fullName evidence="10">TonB-linked outer membrane protein, SusC/RagA family</fullName>
    </submittedName>
</protein>
<keyword evidence="5 7" id="KW-0472">Membrane</keyword>
<dbReference type="InterPro" id="IPR037066">
    <property type="entry name" value="Plug_dom_sf"/>
</dbReference>